<dbReference type="EMBL" id="LAZR01064279">
    <property type="protein sequence ID" value="KKK57830.1"/>
    <property type="molecule type" value="Genomic_DNA"/>
</dbReference>
<protein>
    <submittedName>
        <fullName evidence="1">Uncharacterized protein</fullName>
    </submittedName>
</protein>
<evidence type="ECO:0000313" key="1">
    <source>
        <dbReference type="EMBL" id="KKK57830.1"/>
    </source>
</evidence>
<accession>A0A0F8XA14</accession>
<reference evidence="1" key="1">
    <citation type="journal article" date="2015" name="Nature">
        <title>Complex archaea that bridge the gap between prokaryotes and eukaryotes.</title>
        <authorList>
            <person name="Spang A."/>
            <person name="Saw J.H."/>
            <person name="Jorgensen S.L."/>
            <person name="Zaremba-Niedzwiedzka K."/>
            <person name="Martijn J."/>
            <person name="Lind A.E."/>
            <person name="van Eijk R."/>
            <person name="Schleper C."/>
            <person name="Guy L."/>
            <person name="Ettema T.J."/>
        </authorList>
    </citation>
    <scope>NUCLEOTIDE SEQUENCE</scope>
</reference>
<organism evidence="1">
    <name type="scientific">marine sediment metagenome</name>
    <dbReference type="NCBI Taxonomy" id="412755"/>
    <lineage>
        <taxon>unclassified sequences</taxon>
        <taxon>metagenomes</taxon>
        <taxon>ecological metagenomes</taxon>
    </lineage>
</organism>
<dbReference type="AlphaFoldDB" id="A0A0F8XA14"/>
<gene>
    <name evidence="1" type="ORF">LCGC14_3050530</name>
</gene>
<comment type="caution">
    <text evidence="1">The sequence shown here is derived from an EMBL/GenBank/DDBJ whole genome shotgun (WGS) entry which is preliminary data.</text>
</comment>
<proteinExistence type="predicted"/>
<name>A0A0F8XA14_9ZZZZ</name>
<sequence>MREHIAEGENCWCGPTVFQVCPECDDDPEEVIRTGTVIAKKECWRCDGDGLVEPYDYDEQHIIVHNSE</sequence>